<name>A0A9Q1K239_9CARY</name>
<sequence>MKSTDRQPELIREFEYELTPRYTPHIEPTPSKESHGNGSMGSSKDYMMRFNHKAILIPDLQDGVLYTTFLNGLLPRRFKFSLAESKDKGSPTDKRHRKDDERIGHFHTMPRDILMEIKGNTMLGCPMLVDILAKFRIKNKYYEYHEDHGHSNA</sequence>
<accession>A0A9Q1K239</accession>
<proteinExistence type="predicted"/>
<feature type="region of interest" description="Disordered" evidence="1">
    <location>
        <begin position="21"/>
        <end position="42"/>
    </location>
</feature>
<dbReference type="AlphaFoldDB" id="A0A9Q1K239"/>
<keyword evidence="3" id="KW-1185">Reference proteome</keyword>
<evidence type="ECO:0000313" key="2">
    <source>
        <dbReference type="EMBL" id="KAJ8435379.1"/>
    </source>
</evidence>
<reference evidence="2" key="1">
    <citation type="submission" date="2022-04" db="EMBL/GenBank/DDBJ databases">
        <title>Carnegiea gigantea Genome sequencing and assembly v2.</title>
        <authorList>
            <person name="Copetti D."/>
            <person name="Sanderson M.J."/>
            <person name="Burquez A."/>
            <person name="Wojciechowski M.F."/>
        </authorList>
    </citation>
    <scope>NUCLEOTIDE SEQUENCE</scope>
    <source>
        <strain evidence="2">SGP5-SGP5p</strain>
        <tissue evidence="2">Aerial part</tissue>
    </source>
</reference>
<dbReference type="EMBL" id="JAKOGI010000418">
    <property type="protein sequence ID" value="KAJ8435379.1"/>
    <property type="molecule type" value="Genomic_DNA"/>
</dbReference>
<dbReference type="OrthoDB" id="1752268at2759"/>
<protein>
    <submittedName>
        <fullName evidence="2">Uncharacterized protein</fullName>
    </submittedName>
</protein>
<dbReference type="Proteomes" id="UP001153076">
    <property type="component" value="Unassembled WGS sequence"/>
</dbReference>
<gene>
    <name evidence="2" type="ORF">Cgig2_029750</name>
</gene>
<organism evidence="2 3">
    <name type="scientific">Carnegiea gigantea</name>
    <dbReference type="NCBI Taxonomy" id="171969"/>
    <lineage>
        <taxon>Eukaryota</taxon>
        <taxon>Viridiplantae</taxon>
        <taxon>Streptophyta</taxon>
        <taxon>Embryophyta</taxon>
        <taxon>Tracheophyta</taxon>
        <taxon>Spermatophyta</taxon>
        <taxon>Magnoliopsida</taxon>
        <taxon>eudicotyledons</taxon>
        <taxon>Gunneridae</taxon>
        <taxon>Pentapetalae</taxon>
        <taxon>Caryophyllales</taxon>
        <taxon>Cactineae</taxon>
        <taxon>Cactaceae</taxon>
        <taxon>Cactoideae</taxon>
        <taxon>Echinocereeae</taxon>
        <taxon>Carnegiea</taxon>
    </lineage>
</organism>
<comment type="caution">
    <text evidence="2">The sequence shown here is derived from an EMBL/GenBank/DDBJ whole genome shotgun (WGS) entry which is preliminary data.</text>
</comment>
<evidence type="ECO:0000313" key="3">
    <source>
        <dbReference type="Proteomes" id="UP001153076"/>
    </source>
</evidence>
<evidence type="ECO:0000256" key="1">
    <source>
        <dbReference type="SAM" id="MobiDB-lite"/>
    </source>
</evidence>